<evidence type="ECO:0000313" key="6">
    <source>
        <dbReference type="EMBL" id="RZU62215.1"/>
    </source>
</evidence>
<dbReference type="SUPFAM" id="SSF46689">
    <property type="entry name" value="Homeodomain-like"/>
    <property type="match status" value="1"/>
</dbReference>
<protein>
    <submittedName>
        <fullName evidence="6">TetR family transcriptional regulator</fullName>
    </submittedName>
</protein>
<feature type="DNA-binding region" description="H-T-H motif" evidence="4">
    <location>
        <begin position="27"/>
        <end position="46"/>
    </location>
</feature>
<reference evidence="6 7" key="1">
    <citation type="submission" date="2019-02" db="EMBL/GenBank/DDBJ databases">
        <title>Sequencing the genomes of 1000 actinobacteria strains.</title>
        <authorList>
            <person name="Klenk H.-P."/>
        </authorList>
    </citation>
    <scope>NUCLEOTIDE SEQUENCE [LARGE SCALE GENOMIC DNA]</scope>
    <source>
        <strain evidence="6 7">DSM 17364</strain>
    </source>
</reference>
<keyword evidence="2 4" id="KW-0238">DNA-binding</keyword>
<dbReference type="PROSITE" id="PS50977">
    <property type="entry name" value="HTH_TETR_2"/>
    <property type="match status" value="1"/>
</dbReference>
<dbReference type="EMBL" id="SHLA01000001">
    <property type="protein sequence ID" value="RZU62215.1"/>
    <property type="molecule type" value="Genomic_DNA"/>
</dbReference>
<evidence type="ECO:0000256" key="2">
    <source>
        <dbReference type="ARBA" id="ARBA00023125"/>
    </source>
</evidence>
<evidence type="ECO:0000259" key="5">
    <source>
        <dbReference type="PROSITE" id="PS50977"/>
    </source>
</evidence>
<name>A0A4Q8AES4_9MICC</name>
<sequence>MELEAAREVLLDAAEREFYEKGYQAVSMADLRGASGVSLKQIYRNFPGKEALVVAMLDRRDDAWMGALSSRVELEVEPAASVGAVFDWLGWWLSGAGHRGCAWVNAYGELGAQSPEVTAAVRRHKDRFRGYLGEIVGAAGGGEATARAVFLLAEGAMVAAGIAGSVECVPAAKEAALRLLEPV</sequence>
<proteinExistence type="predicted"/>
<dbReference type="InterPro" id="IPR001647">
    <property type="entry name" value="HTH_TetR"/>
</dbReference>
<keyword evidence="7" id="KW-1185">Reference proteome</keyword>
<dbReference type="PANTHER" id="PTHR47506:SF1">
    <property type="entry name" value="HTH-TYPE TRANSCRIPTIONAL REGULATOR YJDC"/>
    <property type="match status" value="1"/>
</dbReference>
<dbReference type="AlphaFoldDB" id="A0A4Q8AES4"/>
<evidence type="ECO:0000256" key="1">
    <source>
        <dbReference type="ARBA" id="ARBA00023015"/>
    </source>
</evidence>
<dbReference type="PRINTS" id="PR00455">
    <property type="entry name" value="HTHTETR"/>
</dbReference>
<dbReference type="InterPro" id="IPR036271">
    <property type="entry name" value="Tet_transcr_reg_TetR-rel_C_sf"/>
</dbReference>
<dbReference type="OrthoDB" id="3196926at2"/>
<dbReference type="InterPro" id="IPR009057">
    <property type="entry name" value="Homeodomain-like_sf"/>
</dbReference>
<comment type="caution">
    <text evidence="6">The sequence shown here is derived from an EMBL/GenBank/DDBJ whole genome shotgun (WGS) entry which is preliminary data.</text>
</comment>
<organism evidence="6 7">
    <name type="scientific">Zhihengliuella halotolerans</name>
    <dbReference type="NCBI Taxonomy" id="370736"/>
    <lineage>
        <taxon>Bacteria</taxon>
        <taxon>Bacillati</taxon>
        <taxon>Actinomycetota</taxon>
        <taxon>Actinomycetes</taxon>
        <taxon>Micrococcales</taxon>
        <taxon>Micrococcaceae</taxon>
        <taxon>Zhihengliuella</taxon>
    </lineage>
</organism>
<keyword evidence="3" id="KW-0804">Transcription</keyword>
<dbReference type="Gene3D" id="1.10.357.10">
    <property type="entry name" value="Tetracycline Repressor, domain 2"/>
    <property type="match status" value="1"/>
</dbReference>
<evidence type="ECO:0000256" key="3">
    <source>
        <dbReference type="ARBA" id="ARBA00023163"/>
    </source>
</evidence>
<dbReference type="PANTHER" id="PTHR47506">
    <property type="entry name" value="TRANSCRIPTIONAL REGULATORY PROTEIN"/>
    <property type="match status" value="1"/>
</dbReference>
<dbReference type="GO" id="GO:0003677">
    <property type="term" value="F:DNA binding"/>
    <property type="evidence" value="ECO:0007669"/>
    <property type="project" value="UniProtKB-UniRule"/>
</dbReference>
<evidence type="ECO:0000256" key="4">
    <source>
        <dbReference type="PROSITE-ProRule" id="PRU00335"/>
    </source>
</evidence>
<keyword evidence="1" id="KW-0805">Transcription regulation</keyword>
<gene>
    <name evidence="6" type="ORF">EV380_1805</name>
</gene>
<dbReference type="RefSeq" id="WP_130450797.1">
    <property type="nucleotide sequence ID" value="NZ_SHLA01000001.1"/>
</dbReference>
<dbReference type="Pfam" id="PF00440">
    <property type="entry name" value="TetR_N"/>
    <property type="match status" value="1"/>
</dbReference>
<feature type="domain" description="HTH tetR-type" evidence="5">
    <location>
        <begin position="4"/>
        <end position="64"/>
    </location>
</feature>
<evidence type="ECO:0000313" key="7">
    <source>
        <dbReference type="Proteomes" id="UP000292685"/>
    </source>
</evidence>
<accession>A0A4Q8AES4</accession>
<dbReference type="SUPFAM" id="SSF48498">
    <property type="entry name" value="Tetracyclin repressor-like, C-terminal domain"/>
    <property type="match status" value="1"/>
</dbReference>
<dbReference type="Proteomes" id="UP000292685">
    <property type="component" value="Unassembled WGS sequence"/>
</dbReference>